<accession>A0A9D2GUS8</accession>
<organism evidence="3 4">
    <name type="scientific">Candidatus Mucispirillum faecigallinarum</name>
    <dbReference type="NCBI Taxonomy" id="2838699"/>
    <lineage>
        <taxon>Bacteria</taxon>
        <taxon>Pseudomonadati</taxon>
        <taxon>Deferribacterota</taxon>
        <taxon>Deferribacteres</taxon>
        <taxon>Deferribacterales</taxon>
        <taxon>Mucispirillaceae</taxon>
        <taxon>Mucispirillum</taxon>
    </lineage>
</organism>
<feature type="chain" id="PRO_5039444600" evidence="1">
    <location>
        <begin position="21"/>
        <end position="300"/>
    </location>
</feature>
<name>A0A9D2GUS8_9BACT</name>
<evidence type="ECO:0000259" key="2">
    <source>
        <dbReference type="Pfam" id="PF08239"/>
    </source>
</evidence>
<protein>
    <submittedName>
        <fullName evidence="3">SH3 domain-containing protein</fullName>
    </submittedName>
</protein>
<dbReference type="InterPro" id="IPR003646">
    <property type="entry name" value="SH3-like_bac-type"/>
</dbReference>
<dbReference type="EMBL" id="DXAQ01000088">
    <property type="protein sequence ID" value="HIZ89415.1"/>
    <property type="molecule type" value="Genomic_DNA"/>
</dbReference>
<evidence type="ECO:0000256" key="1">
    <source>
        <dbReference type="SAM" id="SignalP"/>
    </source>
</evidence>
<dbReference type="Proteomes" id="UP000824176">
    <property type="component" value="Unassembled WGS sequence"/>
</dbReference>
<gene>
    <name evidence="3" type="ORF">H9804_05685</name>
</gene>
<sequence length="300" mass="34147">MYKIFLTIIITVCFSFVSYAEENAAAPQGTDEMNTEFAPNDEAYNPDEAGAAMPNIGISEEKPIVEVVEGVGHIPYNRMPFRAGPSLKSKVLRYSSGAEKVILIGETDDWYKVIMYNNQEAYIQKRYVRTTKVFMDETVTKNKMNKTVSIALDDLLAKFDETIENSNYAKKHQARPVFNMVDARNVRNIVTLTFHYACADLNGRPIPSYNENTLYEYMQKLVDLILGRLVLSNAEQFNIIIKIPDFDENGNVIDFDKEYANIVLTPDKVNIDKIHKENISILSLAECNIPVKDLFKVFPK</sequence>
<dbReference type="Gene3D" id="2.30.30.40">
    <property type="entry name" value="SH3 Domains"/>
    <property type="match status" value="1"/>
</dbReference>
<comment type="caution">
    <text evidence="3">The sequence shown here is derived from an EMBL/GenBank/DDBJ whole genome shotgun (WGS) entry which is preliminary data.</text>
</comment>
<dbReference type="AlphaFoldDB" id="A0A9D2GUS8"/>
<feature type="signal peptide" evidence="1">
    <location>
        <begin position="1"/>
        <end position="20"/>
    </location>
</feature>
<feature type="domain" description="SH3b" evidence="2">
    <location>
        <begin position="82"/>
        <end position="128"/>
    </location>
</feature>
<proteinExistence type="predicted"/>
<keyword evidence="1" id="KW-0732">Signal</keyword>
<reference evidence="3" key="1">
    <citation type="journal article" date="2021" name="PeerJ">
        <title>Extensive microbial diversity within the chicken gut microbiome revealed by metagenomics and culture.</title>
        <authorList>
            <person name="Gilroy R."/>
            <person name="Ravi A."/>
            <person name="Getino M."/>
            <person name="Pursley I."/>
            <person name="Horton D.L."/>
            <person name="Alikhan N.F."/>
            <person name="Baker D."/>
            <person name="Gharbi K."/>
            <person name="Hall N."/>
            <person name="Watson M."/>
            <person name="Adriaenssens E.M."/>
            <person name="Foster-Nyarko E."/>
            <person name="Jarju S."/>
            <person name="Secka A."/>
            <person name="Antonio M."/>
            <person name="Oren A."/>
            <person name="Chaudhuri R.R."/>
            <person name="La Ragione R."/>
            <person name="Hildebrand F."/>
            <person name="Pallen M.J."/>
        </authorList>
    </citation>
    <scope>NUCLEOTIDE SEQUENCE</scope>
    <source>
        <strain evidence="3">ChiW4-1371</strain>
    </source>
</reference>
<dbReference type="Pfam" id="PF08239">
    <property type="entry name" value="SH3_3"/>
    <property type="match status" value="1"/>
</dbReference>
<evidence type="ECO:0000313" key="3">
    <source>
        <dbReference type="EMBL" id="HIZ89415.1"/>
    </source>
</evidence>
<evidence type="ECO:0000313" key="4">
    <source>
        <dbReference type="Proteomes" id="UP000824176"/>
    </source>
</evidence>
<reference evidence="3" key="2">
    <citation type="submission" date="2021-04" db="EMBL/GenBank/DDBJ databases">
        <authorList>
            <person name="Gilroy R."/>
        </authorList>
    </citation>
    <scope>NUCLEOTIDE SEQUENCE</scope>
    <source>
        <strain evidence="3">ChiW4-1371</strain>
    </source>
</reference>